<gene>
    <name evidence="16" type="ORF">BG015_005514</name>
</gene>
<comment type="subcellular location">
    <subcellularLocation>
        <location evidence="1">Mitochondrion matrix</location>
    </subcellularLocation>
</comment>
<proteinExistence type="inferred from homology"/>
<evidence type="ECO:0000259" key="15">
    <source>
        <dbReference type="Pfam" id="PF02737"/>
    </source>
</evidence>
<feature type="site" description="Important for catalytic activity" evidence="11">
    <location>
        <position position="184"/>
    </location>
</feature>
<reference evidence="16" key="1">
    <citation type="journal article" date="2020" name="Fungal Divers.">
        <title>Resolving the Mortierellaceae phylogeny through synthesis of multi-gene phylogenetics and phylogenomics.</title>
        <authorList>
            <person name="Vandepol N."/>
            <person name="Liber J."/>
            <person name="Desiro A."/>
            <person name="Na H."/>
            <person name="Kennedy M."/>
            <person name="Barry K."/>
            <person name="Grigoriev I.V."/>
            <person name="Miller A.N."/>
            <person name="O'Donnell K."/>
            <person name="Stajich J.E."/>
            <person name="Bonito G."/>
        </authorList>
    </citation>
    <scope>NUCLEOTIDE SEQUENCE</scope>
    <source>
        <strain evidence="16">NRRL 6426</strain>
    </source>
</reference>
<feature type="binding site" evidence="13">
    <location>
        <position position="87"/>
    </location>
    <ligand>
        <name>CoA</name>
        <dbReference type="ChEBI" id="CHEBI:57287"/>
    </ligand>
</feature>
<dbReference type="SUPFAM" id="SSF48179">
    <property type="entry name" value="6-phosphogluconate dehydrogenase C-terminal domain-like"/>
    <property type="match status" value="1"/>
</dbReference>
<dbReference type="EMBL" id="JAAAUQ010000256">
    <property type="protein sequence ID" value="KAF9152271.1"/>
    <property type="molecule type" value="Genomic_DNA"/>
</dbReference>
<evidence type="ECO:0000256" key="7">
    <source>
        <dbReference type="ARBA" id="ARBA00023027"/>
    </source>
</evidence>
<dbReference type="InterPro" id="IPR013328">
    <property type="entry name" value="6PGD_dom2"/>
</dbReference>
<feature type="binding site" evidence="12">
    <location>
        <position position="320"/>
    </location>
    <ligand>
        <name>NAD(+)</name>
        <dbReference type="ChEBI" id="CHEBI:57540"/>
    </ligand>
</feature>
<evidence type="ECO:0000256" key="4">
    <source>
        <dbReference type="ARBA" id="ARBA00013000"/>
    </source>
</evidence>
<feature type="binding site" evidence="12">
    <location>
        <position position="136"/>
    </location>
    <ligand>
        <name>NAD(+)</name>
        <dbReference type="ChEBI" id="CHEBI:57540"/>
    </ligand>
</feature>
<dbReference type="Proteomes" id="UP000748756">
    <property type="component" value="Unassembled WGS sequence"/>
</dbReference>
<accession>A0A9P5S4A3</accession>
<evidence type="ECO:0000256" key="2">
    <source>
        <dbReference type="ARBA" id="ARBA00005005"/>
    </source>
</evidence>
<comment type="catalytic activity">
    <reaction evidence="10">
        <text>a (3S)-3-hydroxyacyl-CoA + NAD(+) = a 3-oxoacyl-CoA + NADH + H(+)</text>
        <dbReference type="Rhea" id="RHEA:22432"/>
        <dbReference type="ChEBI" id="CHEBI:15378"/>
        <dbReference type="ChEBI" id="CHEBI:57318"/>
        <dbReference type="ChEBI" id="CHEBI:57540"/>
        <dbReference type="ChEBI" id="CHEBI:57945"/>
        <dbReference type="ChEBI" id="CHEBI:90726"/>
        <dbReference type="EC" id="1.1.1.35"/>
    </reaction>
</comment>
<keyword evidence="5" id="KW-0276">Fatty acid metabolism</keyword>
<evidence type="ECO:0000256" key="1">
    <source>
        <dbReference type="ARBA" id="ARBA00004305"/>
    </source>
</evidence>
<dbReference type="InterPro" id="IPR036291">
    <property type="entry name" value="NAD(P)-bd_dom_sf"/>
</dbReference>
<feature type="domain" description="3-hydroxyacyl-CoA dehydrogenase NAD binding" evidence="15">
    <location>
        <begin position="43"/>
        <end position="228"/>
    </location>
</feature>
<feature type="binding site" evidence="12">
    <location>
        <position position="163"/>
    </location>
    <ligand>
        <name>NAD(+)</name>
        <dbReference type="ChEBI" id="CHEBI:57540"/>
    </ligand>
</feature>
<feature type="binding site" evidence="12">
    <location>
        <position position="187"/>
    </location>
    <ligand>
        <name>NAD(+)</name>
        <dbReference type="ChEBI" id="CHEBI:57540"/>
    </ligand>
</feature>
<dbReference type="Gene3D" id="1.10.1040.10">
    <property type="entry name" value="N-(1-d-carboxylethyl)-l-norvaline Dehydrogenase, domain 2"/>
    <property type="match status" value="1"/>
</dbReference>
<keyword evidence="8" id="KW-0443">Lipid metabolism</keyword>
<keyword evidence="7 12" id="KW-0520">NAD</keyword>
<evidence type="ECO:0000256" key="5">
    <source>
        <dbReference type="ARBA" id="ARBA00022832"/>
    </source>
</evidence>
<dbReference type="Pfam" id="PF02737">
    <property type="entry name" value="3HCDH_N"/>
    <property type="match status" value="1"/>
</dbReference>
<sequence>MLSAVRRVASANPAAMMRPLTSMTMTSAFSTSSSAYAPHNVKNITVFGSGLMGAGIVQVAAQNAFNVTMVDLNSEALKKGQDIITSSLKRVAKKQFPEDAAQQKAFIDKTMAQIKTSTDSEAASKDADLIIEAIVENLKTKQQLFSMLDKVAPEHTLFCSNTSSLPIGEIAKATKRTDRFGGLHFFNPVPQMKLVEVIRTDETSQDSFDSLMDVCTRMKKTPVSCKDTPGFIVNRLLVPYMMESLRIVERGEATPQDVDVAMKLGAGFPMGPFELADFVGLDTMKFIVDGWRKEGKIDDNLVAPVKLLDDLVAQGNFGRKSGQGFYPYNGVGGKK</sequence>
<feature type="domain" description="3-hydroxyacyl-CoA dehydrogenase C-terminal" evidence="14">
    <location>
        <begin position="230"/>
        <end position="328"/>
    </location>
</feature>
<feature type="binding site" evidence="12">
    <location>
        <begin position="48"/>
        <end position="53"/>
    </location>
    <ligand>
        <name>NAD(+)</name>
        <dbReference type="ChEBI" id="CHEBI:57540"/>
    </ligand>
</feature>
<feature type="binding site" evidence="13">
    <location>
        <position position="94"/>
    </location>
    <ligand>
        <name>CoA</name>
        <dbReference type="ChEBI" id="CHEBI:57287"/>
    </ligand>
</feature>
<evidence type="ECO:0000256" key="11">
    <source>
        <dbReference type="PIRSR" id="PIRSR000105-1"/>
    </source>
</evidence>
<evidence type="ECO:0000313" key="17">
    <source>
        <dbReference type="Proteomes" id="UP000748756"/>
    </source>
</evidence>
<dbReference type="InterPro" id="IPR006180">
    <property type="entry name" value="3-OHacyl-CoA_DH_CS"/>
</dbReference>
<dbReference type="EC" id="1.1.1.35" evidence="4"/>
<evidence type="ECO:0000256" key="9">
    <source>
        <dbReference type="ARBA" id="ARBA00023128"/>
    </source>
</evidence>
<dbReference type="InterPro" id="IPR008927">
    <property type="entry name" value="6-PGluconate_DH-like_C_sf"/>
</dbReference>
<evidence type="ECO:0000256" key="8">
    <source>
        <dbReference type="ARBA" id="ARBA00023098"/>
    </source>
</evidence>
<keyword evidence="6" id="KW-0560">Oxidoreductase</keyword>
<evidence type="ECO:0000256" key="10">
    <source>
        <dbReference type="ARBA" id="ARBA00049556"/>
    </source>
</evidence>
<keyword evidence="17" id="KW-1185">Reference proteome</keyword>
<evidence type="ECO:0000256" key="12">
    <source>
        <dbReference type="PIRSR" id="PIRSR000105-2"/>
    </source>
</evidence>
<dbReference type="PANTHER" id="PTHR43561">
    <property type="match status" value="1"/>
</dbReference>
<dbReference type="GO" id="GO:0005759">
    <property type="term" value="C:mitochondrial matrix"/>
    <property type="evidence" value="ECO:0007669"/>
    <property type="project" value="UniProtKB-SubCell"/>
</dbReference>
<keyword evidence="9" id="KW-0496">Mitochondrion</keyword>
<dbReference type="InterPro" id="IPR006176">
    <property type="entry name" value="3-OHacyl-CoA_DH_NAD-bd"/>
</dbReference>
<evidence type="ECO:0000259" key="14">
    <source>
        <dbReference type="Pfam" id="PF00725"/>
    </source>
</evidence>
<feature type="binding site" evidence="12">
    <location>
        <position position="141"/>
    </location>
    <ligand>
        <name>NAD(+)</name>
        <dbReference type="ChEBI" id="CHEBI:57540"/>
    </ligand>
</feature>
<dbReference type="PROSITE" id="PS00067">
    <property type="entry name" value="3HCDH"/>
    <property type="match status" value="1"/>
</dbReference>
<dbReference type="FunFam" id="3.40.50.720:FF:000258">
    <property type="entry name" value="Hydroxyacyl-coenzyme A dehydrogenase, mitochondrial"/>
    <property type="match status" value="1"/>
</dbReference>
<dbReference type="OrthoDB" id="5958943at2759"/>
<dbReference type="GO" id="GO:0003857">
    <property type="term" value="F:(3S)-3-hydroxyacyl-CoA dehydrogenase (NAD+) activity"/>
    <property type="evidence" value="ECO:0007669"/>
    <property type="project" value="UniProtKB-EC"/>
</dbReference>
<comment type="similarity">
    <text evidence="3">Belongs to the 3-hydroxyacyl-CoA dehydrogenase family.</text>
</comment>
<dbReference type="GO" id="GO:0070403">
    <property type="term" value="F:NAD+ binding"/>
    <property type="evidence" value="ECO:0007669"/>
    <property type="project" value="InterPro"/>
</dbReference>
<evidence type="ECO:0000313" key="16">
    <source>
        <dbReference type="EMBL" id="KAF9152271.1"/>
    </source>
</evidence>
<organism evidence="16 17">
    <name type="scientific">Linnemannia schmuckeri</name>
    <dbReference type="NCBI Taxonomy" id="64567"/>
    <lineage>
        <taxon>Eukaryota</taxon>
        <taxon>Fungi</taxon>
        <taxon>Fungi incertae sedis</taxon>
        <taxon>Mucoromycota</taxon>
        <taxon>Mortierellomycotina</taxon>
        <taxon>Mortierellomycetes</taxon>
        <taxon>Mortierellales</taxon>
        <taxon>Mortierellaceae</taxon>
        <taxon>Linnemannia</taxon>
    </lineage>
</organism>
<evidence type="ECO:0000256" key="6">
    <source>
        <dbReference type="ARBA" id="ARBA00023002"/>
    </source>
</evidence>
<dbReference type="PIRSF" id="PIRSF000105">
    <property type="entry name" value="HCDH"/>
    <property type="match status" value="1"/>
</dbReference>
<feature type="binding site" evidence="13">
    <location>
        <position position="163"/>
    </location>
    <ligand>
        <name>CoA</name>
        <dbReference type="ChEBI" id="CHEBI:57287"/>
    </ligand>
</feature>
<comment type="caution">
    <text evidence="16">The sequence shown here is derived from an EMBL/GenBank/DDBJ whole genome shotgun (WGS) entry which is preliminary data.</text>
</comment>
<feature type="binding site" evidence="12">
    <location>
        <position position="71"/>
    </location>
    <ligand>
        <name>NAD(+)</name>
        <dbReference type="ChEBI" id="CHEBI:57540"/>
    </ligand>
</feature>
<dbReference type="AlphaFoldDB" id="A0A9P5S4A3"/>
<name>A0A9P5S4A3_9FUNG</name>
<protein>
    <recommendedName>
        <fullName evidence="4">3-hydroxyacyl-CoA dehydrogenase</fullName>
        <ecNumber evidence="4">1.1.1.35</ecNumber>
    </recommendedName>
</protein>
<dbReference type="Gene3D" id="3.40.50.720">
    <property type="entry name" value="NAD(P)-binding Rossmann-like Domain"/>
    <property type="match status" value="1"/>
</dbReference>
<evidence type="ECO:0000256" key="3">
    <source>
        <dbReference type="ARBA" id="ARBA00009463"/>
    </source>
</evidence>
<dbReference type="PANTHER" id="PTHR43561:SF3">
    <property type="entry name" value="HYDROXYACYL-COENZYME A DEHYDROGENASE, MITOCHONDRIAL"/>
    <property type="match status" value="1"/>
</dbReference>
<dbReference type="InterPro" id="IPR006108">
    <property type="entry name" value="3HC_DH_C"/>
</dbReference>
<dbReference type="InterPro" id="IPR022694">
    <property type="entry name" value="3-OHacyl-CoA_DH"/>
</dbReference>
<dbReference type="InterPro" id="IPR052242">
    <property type="entry name" value="Mito_3-hydroxyacyl-CoA_DH"/>
</dbReference>
<comment type="pathway">
    <text evidence="2">Lipid metabolism; fatty acid beta-oxidation.</text>
</comment>
<dbReference type="Pfam" id="PF00725">
    <property type="entry name" value="3HCDH"/>
    <property type="match status" value="1"/>
</dbReference>
<evidence type="ECO:0000256" key="13">
    <source>
        <dbReference type="PIRSR" id="PIRSR000105-3"/>
    </source>
</evidence>
<dbReference type="GO" id="GO:0006635">
    <property type="term" value="P:fatty acid beta-oxidation"/>
    <property type="evidence" value="ECO:0007669"/>
    <property type="project" value="TreeGrafter"/>
</dbReference>
<dbReference type="SUPFAM" id="SSF51735">
    <property type="entry name" value="NAD(P)-binding Rossmann-fold domains"/>
    <property type="match status" value="1"/>
</dbReference>